<dbReference type="InterPro" id="IPR050109">
    <property type="entry name" value="HTH-type_TetR-like_transc_reg"/>
</dbReference>
<dbReference type="PRINTS" id="PR00455">
    <property type="entry name" value="HTHTETR"/>
</dbReference>
<organism evidence="4 5">
    <name type="scientific">Lactiplantibacillus brownii</name>
    <dbReference type="NCBI Taxonomy" id="3069269"/>
    <lineage>
        <taxon>Bacteria</taxon>
        <taxon>Bacillati</taxon>
        <taxon>Bacillota</taxon>
        <taxon>Bacilli</taxon>
        <taxon>Lactobacillales</taxon>
        <taxon>Lactobacillaceae</taxon>
        <taxon>Lactiplantibacillus</taxon>
    </lineage>
</organism>
<dbReference type="PANTHER" id="PTHR30055">
    <property type="entry name" value="HTH-TYPE TRANSCRIPTIONAL REGULATOR RUTR"/>
    <property type="match status" value="1"/>
</dbReference>
<accession>A0ABU1ABF6</accession>
<dbReference type="InterPro" id="IPR009057">
    <property type="entry name" value="Homeodomain-like_sf"/>
</dbReference>
<dbReference type="SUPFAM" id="SSF48498">
    <property type="entry name" value="Tetracyclin repressor-like, C-terminal domain"/>
    <property type="match status" value="1"/>
</dbReference>
<keyword evidence="5" id="KW-1185">Reference proteome</keyword>
<evidence type="ECO:0000259" key="3">
    <source>
        <dbReference type="PROSITE" id="PS50977"/>
    </source>
</evidence>
<evidence type="ECO:0000313" key="4">
    <source>
        <dbReference type="EMBL" id="MDQ7938286.1"/>
    </source>
</evidence>
<protein>
    <submittedName>
        <fullName evidence="4">TetR/AcrR family transcriptional regulator</fullName>
    </submittedName>
</protein>
<dbReference type="Gene3D" id="1.10.357.10">
    <property type="entry name" value="Tetracycline Repressor, domain 2"/>
    <property type="match status" value="1"/>
</dbReference>
<feature type="domain" description="HTH tetR-type" evidence="3">
    <location>
        <begin position="19"/>
        <end position="79"/>
    </location>
</feature>
<evidence type="ECO:0000313" key="5">
    <source>
        <dbReference type="Proteomes" id="UP001227831"/>
    </source>
</evidence>
<name>A0ABU1ABF6_9LACO</name>
<evidence type="ECO:0000256" key="1">
    <source>
        <dbReference type="ARBA" id="ARBA00023125"/>
    </source>
</evidence>
<dbReference type="InterPro" id="IPR001647">
    <property type="entry name" value="HTH_TetR"/>
</dbReference>
<dbReference type="SUPFAM" id="SSF46689">
    <property type="entry name" value="Homeodomain-like"/>
    <property type="match status" value="1"/>
</dbReference>
<feature type="DNA-binding region" description="H-T-H motif" evidence="2">
    <location>
        <begin position="42"/>
        <end position="61"/>
    </location>
</feature>
<dbReference type="Pfam" id="PF00440">
    <property type="entry name" value="TetR_N"/>
    <property type="match status" value="1"/>
</dbReference>
<sequence length="212" mass="24169">MAADIFVNYHDWLDRQVMPKGQKATLIAAMTSFSEQGFDGTTTNDIAKHAQISQATIFKYYHTKQDLLVAVVKPVMANLFPEYRDQFFAGLAQYTTLETMIRYIVTDRYHFIMANAEAVKIIAVEMMISPEMRQLLKQLFLTSDNNFLGQLVLLFRRTNEVRSDIDAADILRLLAGQLVGYIIQMKYAPGLVLAETQALPKIIDQIVRAIRK</sequence>
<reference evidence="4 5" key="1">
    <citation type="journal article" date="2023" name="Int. J. Syst. Evol. Microbiol.">
        <title>Lactiplantibacillus brownii sp. nov., a novel psychrotolerant species isolated from sauerkraut.</title>
        <authorList>
            <person name="Heng Y.C."/>
            <person name="Silvaraju S."/>
            <person name="Lee J.K.Y."/>
            <person name="Kittelmann S."/>
        </authorList>
    </citation>
    <scope>NUCLEOTIDE SEQUENCE [LARGE SCALE GENOMIC DNA]</scope>
    <source>
        <strain evidence="4 5">WILCCON 0030</strain>
    </source>
</reference>
<dbReference type="PANTHER" id="PTHR30055:SF222">
    <property type="entry name" value="REGULATORY PROTEIN"/>
    <property type="match status" value="1"/>
</dbReference>
<proteinExistence type="predicted"/>
<dbReference type="InterPro" id="IPR036271">
    <property type="entry name" value="Tet_transcr_reg_TetR-rel_C_sf"/>
</dbReference>
<gene>
    <name evidence="4" type="ORF">RA086_11765</name>
</gene>
<dbReference type="RefSeq" id="WP_308703977.1">
    <property type="nucleotide sequence ID" value="NZ_AP027463.1"/>
</dbReference>
<keyword evidence="1 2" id="KW-0238">DNA-binding</keyword>
<dbReference type="EMBL" id="JAVCWF010000001">
    <property type="protein sequence ID" value="MDQ7938286.1"/>
    <property type="molecule type" value="Genomic_DNA"/>
</dbReference>
<dbReference type="Proteomes" id="UP001227831">
    <property type="component" value="Unassembled WGS sequence"/>
</dbReference>
<comment type="caution">
    <text evidence="4">The sequence shown here is derived from an EMBL/GenBank/DDBJ whole genome shotgun (WGS) entry which is preliminary data.</text>
</comment>
<evidence type="ECO:0000256" key="2">
    <source>
        <dbReference type="PROSITE-ProRule" id="PRU00335"/>
    </source>
</evidence>
<dbReference type="PROSITE" id="PS50977">
    <property type="entry name" value="HTH_TETR_2"/>
    <property type="match status" value="1"/>
</dbReference>